<accession>A0AAV3Z3C8</accession>
<proteinExistence type="predicted"/>
<protein>
    <submittedName>
        <fullName evidence="1">Uncharacterized protein</fullName>
    </submittedName>
</protein>
<name>A0AAV3Z3C8_9GAST</name>
<dbReference type="Proteomes" id="UP000735302">
    <property type="component" value="Unassembled WGS sequence"/>
</dbReference>
<evidence type="ECO:0000313" key="1">
    <source>
        <dbReference type="EMBL" id="GFN88523.1"/>
    </source>
</evidence>
<reference evidence="1 2" key="1">
    <citation type="journal article" date="2021" name="Elife">
        <title>Chloroplast acquisition without the gene transfer in kleptoplastic sea slugs, Plakobranchus ocellatus.</title>
        <authorList>
            <person name="Maeda T."/>
            <person name="Takahashi S."/>
            <person name="Yoshida T."/>
            <person name="Shimamura S."/>
            <person name="Takaki Y."/>
            <person name="Nagai Y."/>
            <person name="Toyoda A."/>
            <person name="Suzuki Y."/>
            <person name="Arimoto A."/>
            <person name="Ishii H."/>
            <person name="Satoh N."/>
            <person name="Nishiyama T."/>
            <person name="Hasebe M."/>
            <person name="Maruyama T."/>
            <person name="Minagawa J."/>
            <person name="Obokata J."/>
            <person name="Shigenobu S."/>
        </authorList>
    </citation>
    <scope>NUCLEOTIDE SEQUENCE [LARGE SCALE GENOMIC DNA]</scope>
</reference>
<comment type="caution">
    <text evidence="1">The sequence shown here is derived from an EMBL/GenBank/DDBJ whole genome shotgun (WGS) entry which is preliminary data.</text>
</comment>
<gene>
    <name evidence="1" type="ORF">PoB_001502900</name>
</gene>
<organism evidence="1 2">
    <name type="scientific">Plakobranchus ocellatus</name>
    <dbReference type="NCBI Taxonomy" id="259542"/>
    <lineage>
        <taxon>Eukaryota</taxon>
        <taxon>Metazoa</taxon>
        <taxon>Spiralia</taxon>
        <taxon>Lophotrochozoa</taxon>
        <taxon>Mollusca</taxon>
        <taxon>Gastropoda</taxon>
        <taxon>Heterobranchia</taxon>
        <taxon>Euthyneura</taxon>
        <taxon>Panpulmonata</taxon>
        <taxon>Sacoglossa</taxon>
        <taxon>Placobranchoidea</taxon>
        <taxon>Plakobranchidae</taxon>
        <taxon>Plakobranchus</taxon>
    </lineage>
</organism>
<keyword evidence="2" id="KW-1185">Reference proteome</keyword>
<sequence>MRYSGVSSTGATRKRSYRIYCMKSQIFPCCKENMLFPLQGQGARGMLAASHLNVYEESPQPPTVLFSDCQALVQALKGSDRIDVGEAVLLEETLLRVLGV</sequence>
<dbReference type="EMBL" id="BLXT01001848">
    <property type="protein sequence ID" value="GFN88523.1"/>
    <property type="molecule type" value="Genomic_DNA"/>
</dbReference>
<dbReference type="AlphaFoldDB" id="A0AAV3Z3C8"/>
<evidence type="ECO:0000313" key="2">
    <source>
        <dbReference type="Proteomes" id="UP000735302"/>
    </source>
</evidence>